<gene>
    <name evidence="2" type="ORF">PF011_g24727</name>
</gene>
<accession>A0A6A3I3S8</accession>
<organism evidence="2 3">
    <name type="scientific">Phytophthora fragariae</name>
    <dbReference type="NCBI Taxonomy" id="53985"/>
    <lineage>
        <taxon>Eukaryota</taxon>
        <taxon>Sar</taxon>
        <taxon>Stramenopiles</taxon>
        <taxon>Oomycota</taxon>
        <taxon>Peronosporomycetes</taxon>
        <taxon>Peronosporales</taxon>
        <taxon>Peronosporaceae</taxon>
        <taxon>Phytophthora</taxon>
    </lineage>
</organism>
<evidence type="ECO:0000256" key="1">
    <source>
        <dbReference type="SAM" id="MobiDB-lite"/>
    </source>
</evidence>
<proteinExistence type="predicted"/>
<protein>
    <submittedName>
        <fullName evidence="2">Uncharacterized protein</fullName>
    </submittedName>
</protein>
<feature type="region of interest" description="Disordered" evidence="1">
    <location>
        <begin position="1"/>
        <end position="79"/>
    </location>
</feature>
<evidence type="ECO:0000313" key="3">
    <source>
        <dbReference type="Proteomes" id="UP000460718"/>
    </source>
</evidence>
<dbReference type="Proteomes" id="UP000460718">
    <property type="component" value="Unassembled WGS sequence"/>
</dbReference>
<name>A0A6A3I3S8_9STRA</name>
<evidence type="ECO:0000313" key="2">
    <source>
        <dbReference type="EMBL" id="KAE8974808.1"/>
    </source>
</evidence>
<comment type="caution">
    <text evidence="2">The sequence shown here is derived from an EMBL/GenBank/DDBJ whole genome shotgun (WGS) entry which is preliminary data.</text>
</comment>
<reference evidence="2 3" key="1">
    <citation type="submission" date="2018-09" db="EMBL/GenBank/DDBJ databases">
        <title>Genomic investigation of the strawberry pathogen Phytophthora fragariae indicates pathogenicity is determined by transcriptional variation in three key races.</title>
        <authorList>
            <person name="Adams T.M."/>
            <person name="Armitage A.D."/>
            <person name="Sobczyk M.K."/>
            <person name="Bates H.J."/>
            <person name="Dunwell J.M."/>
            <person name="Nellist C.F."/>
            <person name="Harrison R.J."/>
        </authorList>
    </citation>
    <scope>NUCLEOTIDE SEQUENCE [LARGE SCALE GENOMIC DNA]</scope>
    <source>
        <strain evidence="2 3">SCRP245</strain>
    </source>
</reference>
<dbReference type="EMBL" id="QXFW01002862">
    <property type="protein sequence ID" value="KAE8974808.1"/>
    <property type="molecule type" value="Genomic_DNA"/>
</dbReference>
<sequence>MPTESKRKAPSPGGGEDAKPTPVSGSGEEEVGWVTSTSARREKRRTKAHPGNGSGNKESATHEKAQVATGKRQSKLKANIQKHRKLTGESGDGHASFYKLLELLRSEAPPEHIYQMLVRIYELSKHSRFEEYQKGLEDMENEGEKKKLLAEWVDLMPTQLLERYACYEAKWDFSAREDDLLLARTMYIWLIQEKIDKKELELRIRVFNFVNKPTRDAYMPVKKQTQAKSYKEALQLKTPAVGTGHAGSAHTADKMLKLATQPAAPLMKPRQMTSEEREILNLILSHRMEVKNVPPFLGQVFNPDEVAIITELLQQQEYPLYAHLLAGQTVRDGISQNELLQMIDAGEAGLPEQHFQVQKLKSDLVRLQFDAEQRLLTFSSAVLELQNNGQEPTAHSTGVE</sequence>
<dbReference type="AlphaFoldDB" id="A0A6A3I3S8"/>